<name>A0ABT0RGG8_9SPHN</name>
<reference evidence="2" key="1">
    <citation type="submission" date="2022-05" db="EMBL/GenBank/DDBJ databases">
        <authorList>
            <person name="Jo J.-H."/>
            <person name="Im W.-T."/>
        </authorList>
    </citation>
    <scope>NUCLEOTIDE SEQUENCE</scope>
    <source>
        <strain evidence="2">RG327</strain>
    </source>
</reference>
<evidence type="ECO:0000313" key="2">
    <source>
        <dbReference type="EMBL" id="MCL6679331.1"/>
    </source>
</evidence>
<keyword evidence="1" id="KW-0812">Transmembrane</keyword>
<protein>
    <submittedName>
        <fullName evidence="2">Uncharacterized protein</fullName>
    </submittedName>
</protein>
<dbReference type="RefSeq" id="WP_249868234.1">
    <property type="nucleotide sequence ID" value="NZ_JAMGBC010000001.1"/>
</dbReference>
<keyword evidence="1" id="KW-1133">Transmembrane helix</keyword>
<keyword evidence="3" id="KW-1185">Reference proteome</keyword>
<dbReference type="EMBL" id="JAMGBC010000001">
    <property type="protein sequence ID" value="MCL6679331.1"/>
    <property type="molecule type" value="Genomic_DNA"/>
</dbReference>
<dbReference type="Proteomes" id="UP001165343">
    <property type="component" value="Unassembled WGS sequence"/>
</dbReference>
<sequence>MIRRIRHHVETHNWFAVFIDLLIVGVGVFLGTQANNWNEERIRRSEAADYRQEIVSDLKANEIDLVWRKAYYEAVRKHAIAALAVVELPSRGEGEAFLIDAYQASQVWARPLTRTAYDEMIGAGLSRNMGDQATRSRLTAYYTQIKQFDITAIGVTSYRDRLRRALPYAIQADIMKRCGDRVTTLSNGVQISALPERCALGLNAAQISSAVARLKAADLHEDLTRQIADLDQKVAGYERFLGLATNLRLRLQSAAA</sequence>
<accession>A0ABT0RGG8</accession>
<keyword evidence="1" id="KW-0472">Membrane</keyword>
<feature type="transmembrane region" description="Helical" evidence="1">
    <location>
        <begin position="12"/>
        <end position="31"/>
    </location>
</feature>
<comment type="caution">
    <text evidence="2">The sequence shown here is derived from an EMBL/GenBank/DDBJ whole genome shotgun (WGS) entry which is preliminary data.</text>
</comment>
<proteinExistence type="predicted"/>
<gene>
    <name evidence="2" type="ORF">LZ519_08415</name>
</gene>
<evidence type="ECO:0000313" key="3">
    <source>
        <dbReference type="Proteomes" id="UP001165343"/>
    </source>
</evidence>
<evidence type="ECO:0000256" key="1">
    <source>
        <dbReference type="SAM" id="Phobius"/>
    </source>
</evidence>
<organism evidence="2 3">
    <name type="scientific">Sphingomonas anseongensis</name>
    <dbReference type="NCBI Taxonomy" id="2908207"/>
    <lineage>
        <taxon>Bacteria</taxon>
        <taxon>Pseudomonadati</taxon>
        <taxon>Pseudomonadota</taxon>
        <taxon>Alphaproteobacteria</taxon>
        <taxon>Sphingomonadales</taxon>
        <taxon>Sphingomonadaceae</taxon>
        <taxon>Sphingomonas</taxon>
    </lineage>
</organism>